<dbReference type="InterPro" id="IPR005330">
    <property type="entry name" value="MHYT_dom"/>
</dbReference>
<dbReference type="FunFam" id="3.30.70.270:FF:000001">
    <property type="entry name" value="Diguanylate cyclase domain protein"/>
    <property type="match status" value="1"/>
</dbReference>
<dbReference type="SUPFAM" id="SSF55785">
    <property type="entry name" value="PYP-like sensor domain (PAS domain)"/>
    <property type="match status" value="1"/>
</dbReference>
<gene>
    <name evidence="6" type="ORF">SAMN02745223_00726</name>
    <name evidence="5" type="ORF">VW29_12365</name>
</gene>
<name>A0A0F5LQW6_9HYPH</name>
<dbReference type="SUPFAM" id="SSF141868">
    <property type="entry name" value="EAL domain-like"/>
    <property type="match status" value="1"/>
</dbReference>
<evidence type="ECO:0000313" key="8">
    <source>
        <dbReference type="Proteomes" id="UP000184533"/>
    </source>
</evidence>
<feature type="transmembrane region" description="Helical" evidence="1">
    <location>
        <begin position="215"/>
        <end position="236"/>
    </location>
</feature>
<dbReference type="EMBL" id="FQVC01000002">
    <property type="protein sequence ID" value="SHE62835.1"/>
    <property type="molecule type" value="Genomic_DNA"/>
</dbReference>
<evidence type="ECO:0000259" key="4">
    <source>
        <dbReference type="PROSITE" id="PS50924"/>
    </source>
</evidence>
<feature type="domain" description="MHYT" evidence="4">
    <location>
        <begin position="12"/>
        <end position="199"/>
    </location>
</feature>
<proteinExistence type="predicted"/>
<dbReference type="Pfam" id="PF13188">
    <property type="entry name" value="PAS_8"/>
    <property type="match status" value="1"/>
</dbReference>
<dbReference type="AlphaFoldDB" id="A0A0F5LQW6"/>
<dbReference type="Pfam" id="PF03707">
    <property type="entry name" value="MHYT"/>
    <property type="match status" value="3"/>
</dbReference>
<dbReference type="STRING" id="1121477.SAMN02745223_00726"/>
<dbReference type="PROSITE" id="PS50887">
    <property type="entry name" value="GGDEF"/>
    <property type="match status" value="1"/>
</dbReference>
<organism evidence="5 7">
    <name type="scientific">Devosia limi DSM 17137</name>
    <dbReference type="NCBI Taxonomy" id="1121477"/>
    <lineage>
        <taxon>Bacteria</taxon>
        <taxon>Pseudomonadati</taxon>
        <taxon>Pseudomonadota</taxon>
        <taxon>Alphaproteobacteria</taxon>
        <taxon>Hyphomicrobiales</taxon>
        <taxon>Devosiaceae</taxon>
        <taxon>Devosia</taxon>
    </lineage>
</organism>
<dbReference type="InterPro" id="IPR035965">
    <property type="entry name" value="PAS-like_dom_sf"/>
</dbReference>
<dbReference type="InterPro" id="IPR029787">
    <property type="entry name" value="Nucleotide_cyclase"/>
</dbReference>
<feature type="transmembrane region" description="Helical" evidence="1">
    <location>
        <begin position="112"/>
        <end position="134"/>
    </location>
</feature>
<dbReference type="SMART" id="SM00267">
    <property type="entry name" value="GGDEF"/>
    <property type="match status" value="1"/>
</dbReference>
<feature type="transmembrane region" description="Helical" evidence="1">
    <location>
        <begin position="140"/>
        <end position="164"/>
    </location>
</feature>
<dbReference type="Pfam" id="PF00563">
    <property type="entry name" value="EAL"/>
    <property type="match status" value="1"/>
</dbReference>
<evidence type="ECO:0000259" key="2">
    <source>
        <dbReference type="PROSITE" id="PS50883"/>
    </source>
</evidence>
<dbReference type="InterPro" id="IPR001633">
    <property type="entry name" value="EAL_dom"/>
</dbReference>
<evidence type="ECO:0000259" key="3">
    <source>
        <dbReference type="PROSITE" id="PS50887"/>
    </source>
</evidence>
<feature type="domain" description="EAL" evidence="2">
    <location>
        <begin position="535"/>
        <end position="785"/>
    </location>
</feature>
<dbReference type="InterPro" id="IPR043128">
    <property type="entry name" value="Rev_trsase/Diguanyl_cyclase"/>
</dbReference>
<sequence>MQTVLETLFFQHNLGLVALAALICALSSFAGMSLLNHARKSTGSMQHVWLAVAAVSVGFGIWATHFVGMLSFAAGMPTGYEFGRTVLSLVIAIAIVGGGFWWAVAGTRRSDTALGGAIAGIGIAAMHYVGMSALRIGGDIAWDATLVSSSVILGITLGALALYVGSYRANLRWRMAGAGIMTLAICSMHFTGMGAAGLENCYPIVSASDATPENLAMGVAIASIMILLAALGALYLDLREQRRSVLENDRMRGLADAAVEGLLVCDAQSIVTVNASFLALVGLPGAKLDGQPLSRFFSLTTCATLADRPGVSIEADLAVGGHKTIPVEVILRQVDFGGRPHHAIAVRDLSARRLAEQHIRFLAHHDALTGLPNRASFSRHLDSEIAHATRQNQSFAVLCLDLDRFKEVNDLFGHPVGDVLLQRVAQALLKSLDADCIAARLGGDEFAVIVPDTGTPEKAGRVAEAILDGFRAANNESPESAAISASIGIALYPDNAIDAQHLMTHADTALYRAKHDGRGIYRYFEAEMGAKVRERRLLENDLRHAISRNQLRLVYQPQIDIKSGEVTGFEALVRWEHPVNGPIPPSDFIPIAEESGLILQIGEWVMRKACTDAASWKNQLSIAVNVSAVQMHNTGLPDMIMQTLSQTGLSPARLEIEITETALVRDMNRAIHTLRQIKAMGVRVAMDDFGTGYSSLANLRAFSFDKIKIDRSFIKSVDSNEQSAAIVRAVLGLGAGLNLPVVAEGIERIEELDFLRGETCTEAQGFLLSRPADIATFFAVTSGEVRALPASELPPRALKLVR</sequence>
<dbReference type="Pfam" id="PF00990">
    <property type="entry name" value="GGDEF"/>
    <property type="match status" value="1"/>
</dbReference>
<evidence type="ECO:0000313" key="5">
    <source>
        <dbReference type="EMBL" id="KKB84052.1"/>
    </source>
</evidence>
<dbReference type="CDD" id="cd01948">
    <property type="entry name" value="EAL"/>
    <property type="match status" value="1"/>
</dbReference>
<dbReference type="GO" id="GO:0003824">
    <property type="term" value="F:catalytic activity"/>
    <property type="evidence" value="ECO:0007669"/>
    <property type="project" value="UniProtKB-ARBA"/>
</dbReference>
<dbReference type="PROSITE" id="PS50924">
    <property type="entry name" value="MHYT"/>
    <property type="match status" value="1"/>
</dbReference>
<dbReference type="PROSITE" id="PS50883">
    <property type="entry name" value="EAL"/>
    <property type="match status" value="1"/>
</dbReference>
<feature type="domain" description="GGDEF" evidence="3">
    <location>
        <begin position="393"/>
        <end position="526"/>
    </location>
</feature>
<dbReference type="SUPFAM" id="SSF55073">
    <property type="entry name" value="Nucleotide cyclase"/>
    <property type="match status" value="1"/>
</dbReference>
<dbReference type="RefSeq" id="WP_046135571.1">
    <property type="nucleotide sequence ID" value="NZ_FQVC01000002.1"/>
</dbReference>
<dbReference type="EMBL" id="LAJF01000084">
    <property type="protein sequence ID" value="KKB84052.1"/>
    <property type="molecule type" value="Genomic_DNA"/>
</dbReference>
<dbReference type="OrthoDB" id="9814202at2"/>
<evidence type="ECO:0000256" key="1">
    <source>
        <dbReference type="PROSITE-ProRule" id="PRU00244"/>
    </source>
</evidence>
<dbReference type="InterPro" id="IPR052155">
    <property type="entry name" value="Biofilm_reg_signaling"/>
</dbReference>
<dbReference type="Gene3D" id="3.20.20.450">
    <property type="entry name" value="EAL domain"/>
    <property type="match status" value="1"/>
</dbReference>
<evidence type="ECO:0000313" key="6">
    <source>
        <dbReference type="EMBL" id="SHE62835.1"/>
    </source>
</evidence>
<dbReference type="SMART" id="SM00052">
    <property type="entry name" value="EAL"/>
    <property type="match status" value="1"/>
</dbReference>
<dbReference type="NCBIfam" id="TIGR00254">
    <property type="entry name" value="GGDEF"/>
    <property type="match status" value="1"/>
</dbReference>
<feature type="transmembrane region" description="Helical" evidence="1">
    <location>
        <begin position="48"/>
        <end position="74"/>
    </location>
</feature>
<dbReference type="Gene3D" id="3.30.450.20">
    <property type="entry name" value="PAS domain"/>
    <property type="match status" value="1"/>
</dbReference>
<feature type="transmembrane region" description="Helical" evidence="1">
    <location>
        <begin position="14"/>
        <end position="36"/>
    </location>
</feature>
<keyword evidence="1" id="KW-0812">Transmembrane</keyword>
<dbReference type="PANTHER" id="PTHR44757:SF2">
    <property type="entry name" value="BIOFILM ARCHITECTURE MAINTENANCE PROTEIN MBAA"/>
    <property type="match status" value="1"/>
</dbReference>
<evidence type="ECO:0000313" key="7">
    <source>
        <dbReference type="Proteomes" id="UP000033608"/>
    </source>
</evidence>
<dbReference type="PANTHER" id="PTHR44757">
    <property type="entry name" value="DIGUANYLATE CYCLASE DGCP"/>
    <property type="match status" value="1"/>
</dbReference>
<reference evidence="5 7" key="1">
    <citation type="submission" date="2015-03" db="EMBL/GenBank/DDBJ databases">
        <authorList>
            <person name="Hassan Y.I."/>
            <person name="Lepp D."/>
            <person name="Zhou T."/>
        </authorList>
    </citation>
    <scope>NUCLEOTIDE SEQUENCE [LARGE SCALE GENOMIC DNA]</scope>
    <source>
        <strain evidence="5 7">DSM 17137</strain>
    </source>
</reference>
<protein>
    <submittedName>
        <fullName evidence="6">Diguanylate cyclase (GGDEF) domain-containing protein</fullName>
    </submittedName>
    <submittedName>
        <fullName evidence="5">Diguanylate phosphodiesterase</fullName>
    </submittedName>
</protein>
<feature type="transmembrane region" description="Helical" evidence="1">
    <location>
        <begin position="86"/>
        <end position="105"/>
    </location>
</feature>
<dbReference type="Proteomes" id="UP000033608">
    <property type="component" value="Unassembled WGS sequence"/>
</dbReference>
<dbReference type="Gene3D" id="3.30.70.270">
    <property type="match status" value="1"/>
</dbReference>
<keyword evidence="7" id="KW-1185">Reference proteome</keyword>
<feature type="transmembrane region" description="Helical" evidence="1">
    <location>
        <begin position="176"/>
        <end position="195"/>
    </location>
</feature>
<dbReference type="GO" id="GO:0016020">
    <property type="term" value="C:membrane"/>
    <property type="evidence" value="ECO:0007669"/>
    <property type="project" value="UniProtKB-UniRule"/>
</dbReference>
<keyword evidence="1" id="KW-0472">Membrane</keyword>
<dbReference type="Proteomes" id="UP000184533">
    <property type="component" value="Unassembled WGS sequence"/>
</dbReference>
<dbReference type="PATRIC" id="fig|1121477.3.peg.3626"/>
<dbReference type="InterPro" id="IPR000014">
    <property type="entry name" value="PAS"/>
</dbReference>
<dbReference type="CDD" id="cd01949">
    <property type="entry name" value="GGDEF"/>
    <property type="match status" value="1"/>
</dbReference>
<dbReference type="InterPro" id="IPR035919">
    <property type="entry name" value="EAL_sf"/>
</dbReference>
<accession>A0A0F5LQW6</accession>
<keyword evidence="1" id="KW-1133">Transmembrane helix</keyword>
<dbReference type="InterPro" id="IPR000160">
    <property type="entry name" value="GGDEF_dom"/>
</dbReference>
<reference evidence="6 8" key="2">
    <citation type="submission" date="2016-11" db="EMBL/GenBank/DDBJ databases">
        <authorList>
            <person name="Jaros S."/>
            <person name="Januszkiewicz K."/>
            <person name="Wedrychowicz H."/>
        </authorList>
    </citation>
    <scope>NUCLEOTIDE SEQUENCE [LARGE SCALE GENOMIC DNA]</scope>
    <source>
        <strain evidence="6 8">DSM 17137</strain>
    </source>
</reference>